<dbReference type="Proteomes" id="UP001165121">
    <property type="component" value="Unassembled WGS sequence"/>
</dbReference>
<evidence type="ECO:0000256" key="1">
    <source>
        <dbReference type="SAM" id="MobiDB-lite"/>
    </source>
</evidence>
<organism evidence="2 3">
    <name type="scientific">Phytophthora fragariaefolia</name>
    <dbReference type="NCBI Taxonomy" id="1490495"/>
    <lineage>
        <taxon>Eukaryota</taxon>
        <taxon>Sar</taxon>
        <taxon>Stramenopiles</taxon>
        <taxon>Oomycota</taxon>
        <taxon>Peronosporomycetes</taxon>
        <taxon>Peronosporales</taxon>
        <taxon>Peronosporaceae</taxon>
        <taxon>Phytophthora</taxon>
    </lineage>
</organism>
<evidence type="ECO:0000313" key="3">
    <source>
        <dbReference type="Proteomes" id="UP001165121"/>
    </source>
</evidence>
<dbReference type="AlphaFoldDB" id="A0A9W6UAN0"/>
<name>A0A9W6UAN0_9STRA</name>
<protein>
    <submittedName>
        <fullName evidence="2">Unnamed protein product</fullName>
    </submittedName>
</protein>
<gene>
    <name evidence="2" type="ORF">Pfra01_000648400</name>
</gene>
<sequence>MPRPVVMFEQWESVTKGSALDASASGADAIGPNIEGRSVVRRRGNRGASAPGANAASSADGCKRHAPEMLACSRAAGLQDDAIHNQAPPAIKERSVHGRAWTKEDTRNRVPHEKRTAQASQAVQVSVRDRDTTSGGCRADTATRDARRDPECLNAYEYWSPVSEDGAGDPSDASFGGDLTSDYELEALCPRPARWTLRADLHPLAPR</sequence>
<feature type="compositionally biased region" description="Basic and acidic residues" evidence="1">
    <location>
        <begin position="91"/>
        <end position="116"/>
    </location>
</feature>
<feature type="compositionally biased region" description="Low complexity" evidence="1">
    <location>
        <begin position="17"/>
        <end position="29"/>
    </location>
</feature>
<keyword evidence="3" id="KW-1185">Reference proteome</keyword>
<comment type="caution">
    <text evidence="2">The sequence shown here is derived from an EMBL/GenBank/DDBJ whole genome shotgun (WGS) entry which is preliminary data.</text>
</comment>
<evidence type="ECO:0000313" key="2">
    <source>
        <dbReference type="EMBL" id="GMF29847.1"/>
    </source>
</evidence>
<dbReference type="EMBL" id="BSXT01000549">
    <property type="protein sequence ID" value="GMF29847.1"/>
    <property type="molecule type" value="Genomic_DNA"/>
</dbReference>
<proteinExistence type="predicted"/>
<reference evidence="2" key="1">
    <citation type="submission" date="2023-04" db="EMBL/GenBank/DDBJ databases">
        <title>Phytophthora fragariaefolia NBRC 109709.</title>
        <authorList>
            <person name="Ichikawa N."/>
            <person name="Sato H."/>
            <person name="Tonouchi N."/>
        </authorList>
    </citation>
    <scope>NUCLEOTIDE SEQUENCE</scope>
    <source>
        <strain evidence="2">NBRC 109709</strain>
    </source>
</reference>
<feature type="region of interest" description="Disordered" evidence="1">
    <location>
        <begin position="86"/>
        <end position="142"/>
    </location>
</feature>
<accession>A0A9W6UAN0</accession>
<feature type="compositionally biased region" description="Low complexity" evidence="1">
    <location>
        <begin position="46"/>
        <end position="59"/>
    </location>
</feature>
<feature type="region of interest" description="Disordered" evidence="1">
    <location>
        <begin position="17"/>
        <end position="61"/>
    </location>
</feature>